<proteinExistence type="predicted"/>
<keyword evidence="2" id="KW-1185">Reference proteome</keyword>
<protein>
    <submittedName>
        <fullName evidence="1">Uncharacterized protein</fullName>
    </submittedName>
</protein>
<dbReference type="RefSeq" id="WP_209847866.1">
    <property type="nucleotide sequence ID" value="NZ_JAGGJV010000001.1"/>
</dbReference>
<comment type="caution">
    <text evidence="1">The sequence shown here is derived from an EMBL/GenBank/DDBJ whole genome shotgun (WGS) entry which is preliminary data.</text>
</comment>
<sequence>MSLHHDTTPQNNVIRLRAGGSSFAMRQMFAPLVHQISEGHHARKIAETRKATRREISHLPASLQQDLAFSDGTVIALEQR</sequence>
<dbReference type="EMBL" id="JAGGJV010000001">
    <property type="protein sequence ID" value="MBP1857240.1"/>
    <property type="molecule type" value="Genomic_DNA"/>
</dbReference>
<evidence type="ECO:0000313" key="1">
    <source>
        <dbReference type="EMBL" id="MBP1857240.1"/>
    </source>
</evidence>
<dbReference type="Proteomes" id="UP000823786">
    <property type="component" value="Unassembled WGS sequence"/>
</dbReference>
<gene>
    <name evidence="1" type="ORF">J2Z75_000720</name>
</gene>
<reference evidence="1 2" key="1">
    <citation type="submission" date="2021-03" db="EMBL/GenBank/DDBJ databases">
        <title>Genomic Encyclopedia of Type Strains, Phase IV (KMG-IV): sequencing the most valuable type-strain genomes for metagenomic binning, comparative biology and taxonomic classification.</title>
        <authorList>
            <person name="Goeker M."/>
        </authorList>
    </citation>
    <scope>NUCLEOTIDE SEQUENCE [LARGE SCALE GENOMIC DNA]</scope>
    <source>
        <strain evidence="1 2">DSM 26427</strain>
    </source>
</reference>
<accession>A0ABS4EH15</accession>
<evidence type="ECO:0000313" key="2">
    <source>
        <dbReference type="Proteomes" id="UP000823786"/>
    </source>
</evidence>
<name>A0ABS4EH15_9HYPH</name>
<organism evidence="1 2">
    <name type="scientific">Rhizobium herbae</name>
    <dbReference type="NCBI Taxonomy" id="508661"/>
    <lineage>
        <taxon>Bacteria</taxon>
        <taxon>Pseudomonadati</taxon>
        <taxon>Pseudomonadota</taxon>
        <taxon>Alphaproteobacteria</taxon>
        <taxon>Hyphomicrobiales</taxon>
        <taxon>Rhizobiaceae</taxon>
        <taxon>Rhizobium/Agrobacterium group</taxon>
        <taxon>Rhizobium</taxon>
    </lineage>
</organism>